<dbReference type="GO" id="GO:0003677">
    <property type="term" value="F:DNA binding"/>
    <property type="evidence" value="ECO:0007669"/>
    <property type="project" value="UniProtKB-KW"/>
</dbReference>
<dbReference type="InterPro" id="IPR000281">
    <property type="entry name" value="HTH_RpiR"/>
</dbReference>
<proteinExistence type="predicted"/>
<evidence type="ECO:0000256" key="3">
    <source>
        <dbReference type="ARBA" id="ARBA00023163"/>
    </source>
</evidence>
<dbReference type="Gene3D" id="3.40.50.10490">
    <property type="entry name" value="Glucose-6-phosphate isomerase like protein, domain 1"/>
    <property type="match status" value="1"/>
</dbReference>
<dbReference type="PANTHER" id="PTHR30514:SF20">
    <property type="entry name" value="TRANSCRIPTIONAL REGULATOR"/>
    <property type="match status" value="1"/>
</dbReference>
<evidence type="ECO:0000313" key="6">
    <source>
        <dbReference type="EMBL" id="KAA9008791.1"/>
    </source>
</evidence>
<evidence type="ECO:0000259" key="5">
    <source>
        <dbReference type="PROSITE" id="PS51464"/>
    </source>
</evidence>
<dbReference type="InterPro" id="IPR046348">
    <property type="entry name" value="SIS_dom_sf"/>
</dbReference>
<dbReference type="InterPro" id="IPR009057">
    <property type="entry name" value="Homeodomain-like_sf"/>
</dbReference>
<dbReference type="InterPro" id="IPR035472">
    <property type="entry name" value="RpiR-like_SIS"/>
</dbReference>
<dbReference type="Pfam" id="PF01380">
    <property type="entry name" value="SIS"/>
    <property type="match status" value="1"/>
</dbReference>
<protein>
    <submittedName>
        <fullName evidence="6">MurR/RpiR family transcriptional regulator</fullName>
    </submittedName>
</protein>
<dbReference type="GO" id="GO:0097367">
    <property type="term" value="F:carbohydrate derivative binding"/>
    <property type="evidence" value="ECO:0007669"/>
    <property type="project" value="InterPro"/>
</dbReference>
<gene>
    <name evidence="6" type="ORF">F3S47_05870</name>
</gene>
<feature type="domain" description="HTH rpiR-type" evidence="4">
    <location>
        <begin position="117"/>
        <end position="193"/>
    </location>
</feature>
<dbReference type="PROSITE" id="PS51071">
    <property type="entry name" value="HTH_RPIR"/>
    <property type="match status" value="1"/>
</dbReference>
<evidence type="ECO:0000256" key="2">
    <source>
        <dbReference type="ARBA" id="ARBA00023125"/>
    </source>
</evidence>
<keyword evidence="3" id="KW-0804">Transcription</keyword>
<dbReference type="InterPro" id="IPR047640">
    <property type="entry name" value="RpiR-like"/>
</dbReference>
<comment type="caution">
    <text evidence="6">The sequence shown here is derived from an EMBL/GenBank/DDBJ whole genome shotgun (WGS) entry which is preliminary data.</text>
</comment>
<dbReference type="CDD" id="cd05013">
    <property type="entry name" value="SIS_RpiR"/>
    <property type="match status" value="1"/>
</dbReference>
<dbReference type="GO" id="GO:0003700">
    <property type="term" value="F:DNA-binding transcription factor activity"/>
    <property type="evidence" value="ECO:0007669"/>
    <property type="project" value="InterPro"/>
</dbReference>
<evidence type="ECO:0000259" key="4">
    <source>
        <dbReference type="PROSITE" id="PS51071"/>
    </source>
</evidence>
<dbReference type="Gene3D" id="1.10.10.10">
    <property type="entry name" value="Winged helix-like DNA-binding domain superfamily/Winged helix DNA-binding domain"/>
    <property type="match status" value="1"/>
</dbReference>
<keyword evidence="2" id="KW-0238">DNA-binding</keyword>
<dbReference type="SUPFAM" id="SSF46689">
    <property type="entry name" value="Homeodomain-like"/>
    <property type="match status" value="1"/>
</dbReference>
<keyword evidence="7" id="KW-1185">Reference proteome</keyword>
<dbReference type="GO" id="GO:1901135">
    <property type="term" value="P:carbohydrate derivative metabolic process"/>
    <property type="evidence" value="ECO:0007669"/>
    <property type="project" value="InterPro"/>
</dbReference>
<dbReference type="SUPFAM" id="SSF53697">
    <property type="entry name" value="SIS domain"/>
    <property type="match status" value="1"/>
</dbReference>
<sequence>MASFARRRCITIHLRKWIGSSNSLSAYAARRFNDVYSEIADSRKIIAQDLLAKGAGLDRVLQTALRDAPGSSLFRTVVQLIVERPKRWSQSANAPERPMMPDTRTDTDKIEKPQSVEAFRARLLNERQLFTNRMLEAGAWVLDNQRIVALETLSVMARKSRLTPSIFVRLAKAMGFGGFSDMQKLFRAPLHHAYPVSLSERISHSQGDEVVHDPSDIHAIGQSFCRANSASLAHLGGRLDELPLDAAIDRIMAARTVHLIGLDRSFPVASYFAYALRRANVQAIQVTGMGSLASDQIGVMQSGDLLVSISFPPYAQATIDATSAARAAGHEVIAITDSPVSPITVDAVEVLTVDDAELHGFRSLTGVMSLVQVLTIGLAYRNRDRGDLDLDLINA</sequence>
<reference evidence="6 7" key="1">
    <citation type="submission" date="2019-09" db="EMBL/GenBank/DDBJ databases">
        <authorList>
            <person name="Park J.-S."/>
            <person name="Choi H.-J."/>
        </authorList>
    </citation>
    <scope>NUCLEOTIDE SEQUENCE [LARGE SCALE GENOMIC DNA]</scope>
    <source>
        <strain evidence="6 7">176SS1-4</strain>
    </source>
</reference>
<accession>A0A5J5GKE3</accession>
<keyword evidence="1" id="KW-0805">Transcription regulation</keyword>
<name>A0A5J5GKE3_9RHOB</name>
<feature type="domain" description="SIS" evidence="5">
    <location>
        <begin position="247"/>
        <end position="383"/>
    </location>
</feature>
<dbReference type="PROSITE" id="PS51464">
    <property type="entry name" value="SIS"/>
    <property type="match status" value="1"/>
</dbReference>
<dbReference type="InterPro" id="IPR036388">
    <property type="entry name" value="WH-like_DNA-bd_sf"/>
</dbReference>
<dbReference type="Proteomes" id="UP000326554">
    <property type="component" value="Unassembled WGS sequence"/>
</dbReference>
<dbReference type="InterPro" id="IPR001347">
    <property type="entry name" value="SIS_dom"/>
</dbReference>
<dbReference type="EMBL" id="VYQE01000002">
    <property type="protein sequence ID" value="KAA9008791.1"/>
    <property type="molecule type" value="Genomic_DNA"/>
</dbReference>
<evidence type="ECO:0000313" key="7">
    <source>
        <dbReference type="Proteomes" id="UP000326554"/>
    </source>
</evidence>
<dbReference type="PANTHER" id="PTHR30514">
    <property type="entry name" value="GLUCOKINASE"/>
    <property type="match status" value="1"/>
</dbReference>
<evidence type="ECO:0000256" key="1">
    <source>
        <dbReference type="ARBA" id="ARBA00023015"/>
    </source>
</evidence>
<organism evidence="6 7">
    <name type="scientific">Histidinibacterium aquaticum</name>
    <dbReference type="NCBI Taxonomy" id="2613962"/>
    <lineage>
        <taxon>Bacteria</taxon>
        <taxon>Pseudomonadati</taxon>
        <taxon>Pseudomonadota</taxon>
        <taxon>Alphaproteobacteria</taxon>
        <taxon>Rhodobacterales</taxon>
        <taxon>Paracoccaceae</taxon>
        <taxon>Histidinibacterium</taxon>
    </lineage>
</organism>
<dbReference type="AlphaFoldDB" id="A0A5J5GKE3"/>